<feature type="transmembrane region" description="Helical" evidence="12">
    <location>
        <begin position="54"/>
        <end position="73"/>
    </location>
</feature>
<proteinExistence type="inferred from homology"/>
<evidence type="ECO:0000256" key="8">
    <source>
        <dbReference type="ARBA" id="ARBA00022970"/>
    </source>
</evidence>
<feature type="transmembrane region" description="Helical" evidence="12">
    <location>
        <begin position="399"/>
        <end position="421"/>
    </location>
</feature>
<dbReference type="RefSeq" id="WP_379581852.1">
    <property type="nucleotide sequence ID" value="NZ_JBHUFV010000083.1"/>
</dbReference>
<keyword evidence="6" id="KW-0547">Nucleotide-binding</keyword>
<dbReference type="SUPFAM" id="SSF52540">
    <property type="entry name" value="P-loop containing nucleoside triphosphate hydrolases"/>
    <property type="match status" value="1"/>
</dbReference>
<evidence type="ECO:0000256" key="6">
    <source>
        <dbReference type="ARBA" id="ARBA00022741"/>
    </source>
</evidence>
<evidence type="ECO:0000256" key="5">
    <source>
        <dbReference type="ARBA" id="ARBA00022692"/>
    </source>
</evidence>
<dbReference type="Pfam" id="PF00005">
    <property type="entry name" value="ABC_tran"/>
    <property type="match status" value="1"/>
</dbReference>
<dbReference type="PANTHER" id="PTHR43820:SF4">
    <property type="entry name" value="HIGH-AFFINITY BRANCHED-CHAIN AMINO ACID TRANSPORT ATP-BINDING PROTEIN LIVF"/>
    <property type="match status" value="1"/>
</dbReference>
<dbReference type="InterPro" id="IPR003439">
    <property type="entry name" value="ABC_transporter-like_ATP-bd"/>
</dbReference>
<keyword evidence="8" id="KW-0029">Amino-acid transport</keyword>
<keyword evidence="4" id="KW-1003">Cell membrane</keyword>
<evidence type="ECO:0000256" key="3">
    <source>
        <dbReference type="ARBA" id="ARBA00022448"/>
    </source>
</evidence>
<dbReference type="Proteomes" id="UP001597368">
    <property type="component" value="Unassembled WGS sequence"/>
</dbReference>
<feature type="region of interest" description="Disordered" evidence="11">
    <location>
        <begin position="633"/>
        <end position="725"/>
    </location>
</feature>
<evidence type="ECO:0000256" key="4">
    <source>
        <dbReference type="ARBA" id="ARBA00022475"/>
    </source>
</evidence>
<dbReference type="InterPro" id="IPR043428">
    <property type="entry name" value="LivM-like"/>
</dbReference>
<dbReference type="InterPro" id="IPR027417">
    <property type="entry name" value="P-loop_NTPase"/>
</dbReference>
<dbReference type="InterPro" id="IPR003593">
    <property type="entry name" value="AAA+_ATPase"/>
</dbReference>
<keyword evidence="10 12" id="KW-0472">Membrane</keyword>
<evidence type="ECO:0000256" key="1">
    <source>
        <dbReference type="ARBA" id="ARBA00004651"/>
    </source>
</evidence>
<keyword evidence="3" id="KW-0813">Transport</keyword>
<dbReference type="InterPro" id="IPR001851">
    <property type="entry name" value="ABC_transp_permease"/>
</dbReference>
<feature type="transmembrane region" description="Helical" evidence="12">
    <location>
        <begin position="574"/>
        <end position="593"/>
    </location>
</feature>
<feature type="transmembrane region" description="Helical" evidence="12">
    <location>
        <begin position="428"/>
        <end position="447"/>
    </location>
</feature>
<comment type="caution">
    <text evidence="14">The sequence shown here is derived from an EMBL/GenBank/DDBJ whole genome shotgun (WGS) entry which is preliminary data.</text>
</comment>
<feature type="transmembrane region" description="Helical" evidence="12">
    <location>
        <begin position="227"/>
        <end position="243"/>
    </location>
</feature>
<dbReference type="CDD" id="cd06581">
    <property type="entry name" value="TM_PBP1_LivM_like"/>
    <property type="match status" value="1"/>
</dbReference>
<comment type="subcellular location">
    <subcellularLocation>
        <location evidence="1">Cell membrane</location>
        <topology evidence="1">Multi-pass membrane protein</topology>
    </subcellularLocation>
</comment>
<feature type="transmembrane region" description="Helical" evidence="12">
    <location>
        <begin position="275"/>
        <end position="294"/>
    </location>
</feature>
<feature type="transmembrane region" description="Helical" evidence="12">
    <location>
        <begin position="474"/>
        <end position="493"/>
    </location>
</feature>
<feature type="transmembrane region" description="Helical" evidence="12">
    <location>
        <begin position="153"/>
        <end position="170"/>
    </location>
</feature>
<evidence type="ECO:0000256" key="2">
    <source>
        <dbReference type="ARBA" id="ARBA00005417"/>
    </source>
</evidence>
<evidence type="ECO:0000256" key="7">
    <source>
        <dbReference type="ARBA" id="ARBA00022840"/>
    </source>
</evidence>
<evidence type="ECO:0000256" key="12">
    <source>
        <dbReference type="SAM" id="Phobius"/>
    </source>
</evidence>
<protein>
    <submittedName>
        <fullName evidence="14">ATP-binding cassette domain-containing protein</fullName>
    </submittedName>
</protein>
<feature type="transmembrane region" description="Helical" evidence="12">
    <location>
        <begin position="524"/>
        <end position="542"/>
    </location>
</feature>
<dbReference type="InterPro" id="IPR017871">
    <property type="entry name" value="ABC_transporter-like_CS"/>
</dbReference>
<keyword evidence="15" id="KW-1185">Reference proteome</keyword>
<feature type="transmembrane region" description="Helical" evidence="12">
    <location>
        <begin position="548"/>
        <end position="567"/>
    </location>
</feature>
<dbReference type="PROSITE" id="PS00211">
    <property type="entry name" value="ABC_TRANSPORTER_1"/>
    <property type="match status" value="1"/>
</dbReference>
<accession>A0ABW4TBW0</accession>
<evidence type="ECO:0000256" key="11">
    <source>
        <dbReference type="SAM" id="MobiDB-lite"/>
    </source>
</evidence>
<feature type="domain" description="ABC transporter" evidence="13">
    <location>
        <begin position="735"/>
        <end position="957"/>
    </location>
</feature>
<evidence type="ECO:0000313" key="14">
    <source>
        <dbReference type="EMBL" id="MFD1939512.1"/>
    </source>
</evidence>
<feature type="transmembrane region" description="Helical" evidence="12">
    <location>
        <begin position="6"/>
        <end position="24"/>
    </location>
</feature>
<feature type="transmembrane region" description="Helical" evidence="12">
    <location>
        <begin position="250"/>
        <end position="269"/>
    </location>
</feature>
<dbReference type="PROSITE" id="PS50893">
    <property type="entry name" value="ABC_TRANSPORTER_2"/>
    <property type="match status" value="1"/>
</dbReference>
<dbReference type="CDD" id="cd03224">
    <property type="entry name" value="ABC_TM1139_LivF_branched"/>
    <property type="match status" value="1"/>
</dbReference>
<dbReference type="EMBL" id="JBHUFV010000083">
    <property type="protein sequence ID" value="MFD1939512.1"/>
    <property type="molecule type" value="Genomic_DNA"/>
</dbReference>
<dbReference type="PANTHER" id="PTHR43820">
    <property type="entry name" value="HIGH-AFFINITY BRANCHED-CHAIN AMINO ACID TRANSPORT ATP-BINDING PROTEIN LIVF"/>
    <property type="match status" value="1"/>
</dbReference>
<feature type="transmembrane region" description="Helical" evidence="12">
    <location>
        <begin position="31"/>
        <end position="48"/>
    </location>
</feature>
<dbReference type="Gene3D" id="3.40.50.300">
    <property type="entry name" value="P-loop containing nucleotide triphosphate hydrolases"/>
    <property type="match status" value="1"/>
</dbReference>
<dbReference type="SMART" id="SM00382">
    <property type="entry name" value="AAA"/>
    <property type="match status" value="1"/>
</dbReference>
<dbReference type="CDD" id="cd06582">
    <property type="entry name" value="TM_PBP1_LivH_like"/>
    <property type="match status" value="1"/>
</dbReference>
<reference evidence="15" key="1">
    <citation type="journal article" date="2019" name="Int. J. Syst. Evol. Microbiol.">
        <title>The Global Catalogue of Microorganisms (GCM) 10K type strain sequencing project: providing services to taxonomists for standard genome sequencing and annotation.</title>
        <authorList>
            <consortium name="The Broad Institute Genomics Platform"/>
            <consortium name="The Broad Institute Genome Sequencing Center for Infectious Disease"/>
            <person name="Wu L."/>
            <person name="Ma J."/>
        </authorList>
    </citation>
    <scope>NUCLEOTIDE SEQUENCE [LARGE SCALE GENOMIC DNA]</scope>
    <source>
        <strain evidence="15">ICMP 6774ER</strain>
    </source>
</reference>
<feature type="transmembrane region" description="Helical" evidence="12">
    <location>
        <begin position="346"/>
        <end position="367"/>
    </location>
</feature>
<keyword evidence="9 12" id="KW-1133">Transmembrane helix</keyword>
<sequence>MLAYVLSGLVTGAVFAVMASGLTLSYAATGVFNFAHGAVGFLTALVFFELNVGLGWPGWAAALLAVLGFAPLLGYGLHKAMFRGLAHAGETAQIVATIGLTIALPALGLLVADLVAEPLGLPPADATALPHGVGPYPAAEVSLAGMAFDSDQVITFCVAALVAAGLWLFMRHTPYGLRMRASVDRRGLATLRGIDADATSALAWTLSSGLAGLAGVLAVPVVGLDSGAFTVLLFASATASVFGRLRSIPWTFAAGLGLGVVQNLVAGYADFAAEITGLRTAVPVILLFVGLVLLNRSRERVAGSAAQDTPPPDYLADLPGWRRRLPWLVSLAALLAWTFTRPADDFYVGVVAQGLVLALIFCSFVVVTGIGGMVNLAQAAFAAMAALTCGWALSSGWPFPVAILLGVLAAAAVGVLVALPALRLGGRILTLATLALALLADQVLFQVDAFSNGTIGWPLPALSFGFADTTDPRVRVVLLLVLIGLAGVVVRNLERSVSGRAILAVRSAPAAAATVGVSGPRTKIMLFALASAIAGLGGVLYATSKGSITATDLPAFAGFVWLAVVVLQGVRRIGGAVLGGLIAAIFPELLAGWEISAHVGAILFGTGGMILAKHPDGVLAQLAEARHRRRAARAVVPPYADRDRRTAAPSPPPGSEQAGVGGEQREPAPLPGGVPGDPAVLRAVASLSGDSPEEPAGARWEGPPGGRAVAALSGDSPEDLAGVRWEGSPGPAPVLSLEGVVAGYGDVTVLRGVDVAIRAGEVLALLGANGAGKSTTCAVAAGDVPVTTGRVLLDGHDVTGSPAHRRAREGVFLAPEGRGVFPGLTVEENLRTWLDAPDQVYERMPHLAARRTVLAGALSGGEQQLLTLASALVRPPRVLIADEPSLGLAPLVVEQVFALFAELRGRGVALLLVEEKATEALAVADRVAFMRLGRVTWTGPRSEVDADRLTAAYLGVS</sequence>
<evidence type="ECO:0000313" key="15">
    <source>
        <dbReference type="Proteomes" id="UP001597368"/>
    </source>
</evidence>
<dbReference type="GO" id="GO:0005524">
    <property type="term" value="F:ATP binding"/>
    <property type="evidence" value="ECO:0007669"/>
    <property type="project" value="UniProtKB-KW"/>
</dbReference>
<keyword evidence="7 14" id="KW-0067">ATP-binding</keyword>
<evidence type="ECO:0000256" key="10">
    <source>
        <dbReference type="ARBA" id="ARBA00023136"/>
    </source>
</evidence>
<organism evidence="14 15">
    <name type="scientific">Nonomuraea mangrovi</name>
    <dbReference type="NCBI Taxonomy" id="2316207"/>
    <lineage>
        <taxon>Bacteria</taxon>
        <taxon>Bacillati</taxon>
        <taxon>Actinomycetota</taxon>
        <taxon>Actinomycetes</taxon>
        <taxon>Streptosporangiales</taxon>
        <taxon>Streptosporangiaceae</taxon>
        <taxon>Nonomuraea</taxon>
    </lineage>
</organism>
<gene>
    <name evidence="14" type="ORF">ACFSKW_49425</name>
</gene>
<dbReference type="Pfam" id="PF02653">
    <property type="entry name" value="BPD_transp_2"/>
    <property type="match status" value="2"/>
</dbReference>
<evidence type="ECO:0000259" key="13">
    <source>
        <dbReference type="PROSITE" id="PS50893"/>
    </source>
</evidence>
<feature type="transmembrane region" description="Helical" evidence="12">
    <location>
        <begin position="94"/>
        <end position="112"/>
    </location>
</feature>
<evidence type="ECO:0000256" key="9">
    <source>
        <dbReference type="ARBA" id="ARBA00022989"/>
    </source>
</evidence>
<dbReference type="InterPro" id="IPR052156">
    <property type="entry name" value="BCAA_Transport_ATP-bd_LivF"/>
</dbReference>
<keyword evidence="5 12" id="KW-0812">Transmembrane</keyword>
<name>A0ABW4TBW0_9ACTN</name>
<feature type="transmembrane region" description="Helical" evidence="12">
    <location>
        <begin position="201"/>
        <end position="221"/>
    </location>
</feature>
<comment type="similarity">
    <text evidence="2">Belongs to the ABC transporter superfamily.</text>
</comment>